<dbReference type="EMBL" id="HBUE01119004">
    <property type="protein sequence ID" value="CAG6491548.1"/>
    <property type="molecule type" value="Transcribed_RNA"/>
</dbReference>
<feature type="region of interest" description="Disordered" evidence="1">
    <location>
        <begin position="82"/>
        <end position="121"/>
    </location>
</feature>
<evidence type="ECO:0000313" key="2">
    <source>
        <dbReference type="EMBL" id="CAG6491545.1"/>
    </source>
</evidence>
<evidence type="ECO:0000256" key="1">
    <source>
        <dbReference type="SAM" id="MobiDB-lite"/>
    </source>
</evidence>
<accession>A0A8D8CHK5</accession>
<proteinExistence type="predicted"/>
<protein>
    <submittedName>
        <fullName evidence="2">(northern house mosquito) hypothetical protein</fullName>
    </submittedName>
</protein>
<sequence>MSLRRAVPMMRSAQGGKLLRAKMRQVRRNRDATGSVIPTKAKRTRKTIRPRRCTCSRIWMPIRTLASIPRAMAAAAKSRMVMRAASGKRSAVRRRRNLSRSRTSPKKIDSRRMVASRMGPK</sequence>
<organism evidence="2">
    <name type="scientific">Culex pipiens</name>
    <name type="common">House mosquito</name>
    <dbReference type="NCBI Taxonomy" id="7175"/>
    <lineage>
        <taxon>Eukaryota</taxon>
        <taxon>Metazoa</taxon>
        <taxon>Ecdysozoa</taxon>
        <taxon>Arthropoda</taxon>
        <taxon>Hexapoda</taxon>
        <taxon>Insecta</taxon>
        <taxon>Pterygota</taxon>
        <taxon>Neoptera</taxon>
        <taxon>Endopterygota</taxon>
        <taxon>Diptera</taxon>
        <taxon>Nematocera</taxon>
        <taxon>Culicoidea</taxon>
        <taxon>Culicidae</taxon>
        <taxon>Culicinae</taxon>
        <taxon>Culicini</taxon>
        <taxon>Culex</taxon>
        <taxon>Culex</taxon>
    </lineage>
</organism>
<dbReference type="EMBL" id="HBUE01119001">
    <property type="protein sequence ID" value="CAG6491545.1"/>
    <property type="molecule type" value="Transcribed_RNA"/>
</dbReference>
<dbReference type="AlphaFoldDB" id="A0A8D8CHK5"/>
<name>A0A8D8CHK5_CULPI</name>
<feature type="compositionally biased region" description="Basic residues" evidence="1">
    <location>
        <begin position="90"/>
        <end position="105"/>
    </location>
</feature>
<reference evidence="2" key="1">
    <citation type="submission" date="2021-05" db="EMBL/GenBank/DDBJ databases">
        <authorList>
            <person name="Alioto T."/>
            <person name="Alioto T."/>
            <person name="Gomez Garrido J."/>
        </authorList>
    </citation>
    <scope>NUCLEOTIDE SEQUENCE</scope>
</reference>